<dbReference type="RefSeq" id="WP_378063858.1">
    <property type="nucleotide sequence ID" value="NZ_JBHSXS010000030.1"/>
</dbReference>
<dbReference type="Pfam" id="PF13439">
    <property type="entry name" value="Glyco_transf_4"/>
    <property type="match status" value="1"/>
</dbReference>
<feature type="region of interest" description="Disordered" evidence="3">
    <location>
        <begin position="397"/>
        <end position="423"/>
    </location>
</feature>
<dbReference type="InterPro" id="IPR050194">
    <property type="entry name" value="Glycosyltransferase_grp1"/>
</dbReference>
<evidence type="ECO:0000313" key="5">
    <source>
        <dbReference type="EMBL" id="MFC6884764.1"/>
    </source>
</evidence>
<dbReference type="GO" id="GO:0016757">
    <property type="term" value="F:glycosyltransferase activity"/>
    <property type="evidence" value="ECO:0007669"/>
    <property type="project" value="UniProtKB-KW"/>
</dbReference>
<comment type="caution">
    <text evidence="5">The sequence shown here is derived from an EMBL/GenBank/DDBJ whole genome shotgun (WGS) entry which is preliminary data.</text>
</comment>
<feature type="domain" description="Glycosyltransferase subfamily 4-like N-terminal" evidence="4">
    <location>
        <begin position="19"/>
        <end position="183"/>
    </location>
</feature>
<dbReference type="EC" id="2.4.-.-" evidence="5"/>
<evidence type="ECO:0000259" key="4">
    <source>
        <dbReference type="Pfam" id="PF13439"/>
    </source>
</evidence>
<sequence length="423" mass="43525">MTPTPHTVRVLHVAQPTGGGVARYVEEAAVRQLRLGWEVAVACPTSGGLARRLAEAGIPHVPWEAGRSPGPRVPRETLRLRRAVRAYGPDVVHLHSAKAGLAGRLLSPPARRDRPRPKVVFQPHGWSWLAASGVQAAASRMWERAAARRADLVVCVGAGELQHGVRAAVRARYKVVRNGVDRRRFAPAGEAERRAARDVLGLPRDAPLAVCLGRVTRQKGQDVLLAAWPSVRARCPDALLALVGEDATAALADPAAAGRGEAGQVSVQGGLRLVPPVEDPRRWLAAADVVVMPSRWEGLPLTALEALATGRPLVGSAVPGLVEAAGPGTGALVPPEDVPALAAAVAARLLDPALAAAEGRAGTAWVEDFDADGTFALLAGVTWGLVGGDGVAGVGAWPGPGPGPAADGADPVAVLDGEGAGPV</sequence>
<feature type="compositionally biased region" description="Low complexity" evidence="3">
    <location>
        <begin position="404"/>
        <end position="417"/>
    </location>
</feature>
<keyword evidence="2 5" id="KW-0808">Transferase</keyword>
<reference evidence="6" key="1">
    <citation type="journal article" date="2019" name="Int. J. Syst. Evol. Microbiol.">
        <title>The Global Catalogue of Microorganisms (GCM) 10K type strain sequencing project: providing services to taxonomists for standard genome sequencing and annotation.</title>
        <authorList>
            <consortium name="The Broad Institute Genomics Platform"/>
            <consortium name="The Broad Institute Genome Sequencing Center for Infectious Disease"/>
            <person name="Wu L."/>
            <person name="Ma J."/>
        </authorList>
    </citation>
    <scope>NUCLEOTIDE SEQUENCE [LARGE SCALE GENOMIC DNA]</scope>
    <source>
        <strain evidence="6">JCM 3369</strain>
    </source>
</reference>
<protein>
    <submittedName>
        <fullName evidence="5">Glycosyltransferase</fullName>
        <ecNumber evidence="5">2.4.-.-</ecNumber>
    </submittedName>
</protein>
<dbReference type="EMBL" id="JBHSXS010000030">
    <property type="protein sequence ID" value="MFC6884764.1"/>
    <property type="molecule type" value="Genomic_DNA"/>
</dbReference>
<evidence type="ECO:0000256" key="1">
    <source>
        <dbReference type="ARBA" id="ARBA00022676"/>
    </source>
</evidence>
<dbReference type="PANTHER" id="PTHR45947">
    <property type="entry name" value="SULFOQUINOVOSYL TRANSFERASE SQD2"/>
    <property type="match status" value="1"/>
</dbReference>
<dbReference type="Pfam" id="PF13692">
    <property type="entry name" value="Glyco_trans_1_4"/>
    <property type="match status" value="1"/>
</dbReference>
<name>A0ABW2CSG6_9ACTN</name>
<organism evidence="5 6">
    <name type="scientific">Actinomadura yumaensis</name>
    <dbReference type="NCBI Taxonomy" id="111807"/>
    <lineage>
        <taxon>Bacteria</taxon>
        <taxon>Bacillati</taxon>
        <taxon>Actinomycetota</taxon>
        <taxon>Actinomycetes</taxon>
        <taxon>Streptosporangiales</taxon>
        <taxon>Thermomonosporaceae</taxon>
        <taxon>Actinomadura</taxon>
    </lineage>
</organism>
<keyword evidence="1 5" id="KW-0328">Glycosyltransferase</keyword>
<proteinExistence type="predicted"/>
<keyword evidence="6" id="KW-1185">Reference proteome</keyword>
<dbReference type="InterPro" id="IPR028098">
    <property type="entry name" value="Glyco_trans_4-like_N"/>
</dbReference>
<dbReference type="Gene3D" id="3.40.50.2000">
    <property type="entry name" value="Glycogen Phosphorylase B"/>
    <property type="match status" value="2"/>
</dbReference>
<gene>
    <name evidence="5" type="ORF">ACFQKB_33745</name>
</gene>
<evidence type="ECO:0000313" key="6">
    <source>
        <dbReference type="Proteomes" id="UP001596380"/>
    </source>
</evidence>
<dbReference type="Proteomes" id="UP001596380">
    <property type="component" value="Unassembled WGS sequence"/>
</dbReference>
<evidence type="ECO:0000256" key="3">
    <source>
        <dbReference type="SAM" id="MobiDB-lite"/>
    </source>
</evidence>
<accession>A0ABW2CSG6</accession>
<evidence type="ECO:0000256" key="2">
    <source>
        <dbReference type="ARBA" id="ARBA00022679"/>
    </source>
</evidence>
<dbReference type="SUPFAM" id="SSF53756">
    <property type="entry name" value="UDP-Glycosyltransferase/glycogen phosphorylase"/>
    <property type="match status" value="1"/>
</dbReference>
<dbReference type="PANTHER" id="PTHR45947:SF3">
    <property type="entry name" value="SULFOQUINOVOSYL TRANSFERASE SQD2"/>
    <property type="match status" value="1"/>
</dbReference>